<organism evidence="1 2">
    <name type="scientific">Heyndrickxia coagulans</name>
    <name type="common">Weizmannia coagulans</name>
    <dbReference type="NCBI Taxonomy" id="1398"/>
    <lineage>
        <taxon>Bacteria</taxon>
        <taxon>Bacillati</taxon>
        <taxon>Bacillota</taxon>
        <taxon>Bacilli</taxon>
        <taxon>Bacillales</taxon>
        <taxon>Bacillaceae</taxon>
        <taxon>Heyndrickxia</taxon>
    </lineage>
</organism>
<dbReference type="EMBL" id="LRPN01000047">
    <property type="protein sequence ID" value="KWZ82939.1"/>
    <property type="molecule type" value="Genomic_DNA"/>
</dbReference>
<evidence type="ECO:0000313" key="2">
    <source>
        <dbReference type="Proteomes" id="UP000070376"/>
    </source>
</evidence>
<dbReference type="Proteomes" id="UP000070376">
    <property type="component" value="Unassembled WGS sequence"/>
</dbReference>
<comment type="caution">
    <text evidence="1">The sequence shown here is derived from an EMBL/GenBank/DDBJ whole genome shotgun (WGS) entry which is preliminary data.</text>
</comment>
<proteinExistence type="predicted"/>
<protein>
    <submittedName>
        <fullName evidence="1">Uncharacterized protein</fullName>
    </submittedName>
</protein>
<dbReference type="PATRIC" id="fig|1398.22.peg.1431"/>
<dbReference type="AlphaFoldDB" id="A0A133KTD1"/>
<evidence type="ECO:0000313" key="1">
    <source>
        <dbReference type="EMBL" id="KWZ82939.1"/>
    </source>
</evidence>
<accession>A0A133KTD1</accession>
<reference evidence="2" key="1">
    <citation type="submission" date="2016-01" db="EMBL/GenBank/DDBJ databases">
        <authorList>
            <person name="Mitreva M."/>
            <person name="Pepin K.H."/>
            <person name="Mihindukulasuriya K.A."/>
            <person name="Fulton R."/>
            <person name="Fronick C."/>
            <person name="O'Laughlin M."/>
            <person name="Miner T."/>
            <person name="Herter B."/>
            <person name="Rosa B.A."/>
            <person name="Cordes M."/>
            <person name="Tomlinson C."/>
            <person name="Wollam A."/>
            <person name="Palsikar V.B."/>
            <person name="Mardis E.R."/>
            <person name="Wilson R.K."/>
        </authorList>
    </citation>
    <scope>NUCLEOTIDE SEQUENCE [LARGE SCALE GENOMIC DNA]</scope>
    <source>
        <strain evidence="2">GED7749B</strain>
    </source>
</reference>
<name>A0A133KTD1_HEYCO</name>
<sequence>MKQADKRSTCPADKRTPAWQCRAGIRAGLEIEEQRLMGASKALLPRLGRISEN</sequence>
<gene>
    <name evidence="1" type="ORF">HMPREF3213_01423</name>
</gene>